<dbReference type="EMBL" id="MU801920">
    <property type="protein sequence ID" value="KAJ3987675.1"/>
    <property type="molecule type" value="Genomic_DNA"/>
</dbReference>
<feature type="chain" id="PRO_5041337093" evidence="1">
    <location>
        <begin position="25"/>
        <end position="154"/>
    </location>
</feature>
<name>A0AA38Q5I9_9AGAR</name>
<feature type="signal peptide" evidence="1">
    <location>
        <begin position="1"/>
        <end position="24"/>
    </location>
</feature>
<sequence length="154" mass="16428">MKSLLGVFVTLPICFASLTSPSDASPIGGGSLSQLEACSGTSGVAPALASSPLLAGPMMVLPQETVPMGNHGFSVLLKRKWSQWSCYQSHTALPVLTDFGDSVSSTQKKTVFKNQASVFIGCLEHPDPSPWRNWNIQNWPRKNDGELQPLGTGV</sequence>
<keyword evidence="1" id="KW-0732">Signal</keyword>
<reference evidence="2" key="1">
    <citation type="submission" date="2022-08" db="EMBL/GenBank/DDBJ databases">
        <authorList>
            <consortium name="DOE Joint Genome Institute"/>
            <person name="Min B."/>
            <person name="Riley R."/>
            <person name="Sierra-Patev S."/>
            <person name="Naranjo-Ortiz M."/>
            <person name="Looney B."/>
            <person name="Konkel Z."/>
            <person name="Slot J.C."/>
            <person name="Sakamoto Y."/>
            <person name="Steenwyk J.L."/>
            <person name="Rokas A."/>
            <person name="Carro J."/>
            <person name="Camarero S."/>
            <person name="Ferreira P."/>
            <person name="Molpeceres G."/>
            <person name="Ruiz-Duenas F.J."/>
            <person name="Serrano A."/>
            <person name="Henrissat B."/>
            <person name="Drula E."/>
            <person name="Hughes K.W."/>
            <person name="Mata J.L."/>
            <person name="Ishikawa N.K."/>
            <person name="Vargas-Isla R."/>
            <person name="Ushijima S."/>
            <person name="Smith C.A."/>
            <person name="Ahrendt S."/>
            <person name="Andreopoulos W."/>
            <person name="He G."/>
            <person name="Labutti K."/>
            <person name="Lipzen A."/>
            <person name="Ng V."/>
            <person name="Sandor L."/>
            <person name="Barry K."/>
            <person name="Martinez A.T."/>
            <person name="Xiao Y."/>
            <person name="Gibbons J.G."/>
            <person name="Terashima K."/>
            <person name="Hibbett D.S."/>
            <person name="Grigoriev I.V."/>
        </authorList>
    </citation>
    <scope>NUCLEOTIDE SEQUENCE</scope>
    <source>
        <strain evidence="2">TFB7829</strain>
    </source>
</reference>
<proteinExistence type="predicted"/>
<organism evidence="2 3">
    <name type="scientific">Lentinula detonsa</name>
    <dbReference type="NCBI Taxonomy" id="2804962"/>
    <lineage>
        <taxon>Eukaryota</taxon>
        <taxon>Fungi</taxon>
        <taxon>Dikarya</taxon>
        <taxon>Basidiomycota</taxon>
        <taxon>Agaricomycotina</taxon>
        <taxon>Agaricomycetes</taxon>
        <taxon>Agaricomycetidae</taxon>
        <taxon>Agaricales</taxon>
        <taxon>Marasmiineae</taxon>
        <taxon>Omphalotaceae</taxon>
        <taxon>Lentinula</taxon>
    </lineage>
</organism>
<comment type="caution">
    <text evidence="2">The sequence shown here is derived from an EMBL/GenBank/DDBJ whole genome shotgun (WGS) entry which is preliminary data.</text>
</comment>
<dbReference type="Proteomes" id="UP001163850">
    <property type="component" value="Unassembled WGS sequence"/>
</dbReference>
<accession>A0AA38Q5I9</accession>
<evidence type="ECO:0000256" key="1">
    <source>
        <dbReference type="SAM" id="SignalP"/>
    </source>
</evidence>
<protein>
    <submittedName>
        <fullName evidence="2">Uncharacterized protein</fullName>
    </submittedName>
</protein>
<dbReference type="AlphaFoldDB" id="A0AA38Q5I9"/>
<gene>
    <name evidence="2" type="ORF">F5890DRAFT_1472105</name>
</gene>
<evidence type="ECO:0000313" key="2">
    <source>
        <dbReference type="EMBL" id="KAJ3987675.1"/>
    </source>
</evidence>
<evidence type="ECO:0000313" key="3">
    <source>
        <dbReference type="Proteomes" id="UP001163850"/>
    </source>
</evidence>